<keyword evidence="3" id="KW-0378">Hydrolase</keyword>
<reference evidence="10" key="1">
    <citation type="submission" date="2023-03" db="EMBL/GenBank/DDBJ databases">
        <authorList>
            <person name="Shen W."/>
            <person name="Cai J."/>
        </authorList>
    </citation>
    <scope>NUCLEOTIDE SEQUENCE</scope>
    <source>
        <strain evidence="10">P66-3</strain>
    </source>
</reference>
<evidence type="ECO:0000256" key="2">
    <source>
        <dbReference type="ARBA" id="ARBA00022516"/>
    </source>
</evidence>
<gene>
    <name evidence="10" type="ORF">P7H27_07475</name>
</gene>
<dbReference type="SUPFAM" id="SSF54637">
    <property type="entry name" value="Thioesterase/thiol ester dehydrase-isomerase"/>
    <property type="match status" value="2"/>
</dbReference>
<evidence type="ECO:0000256" key="7">
    <source>
        <dbReference type="ARBA" id="ARBA00023160"/>
    </source>
</evidence>
<feature type="domain" description="Acyl-ACP thioesterase N-terminal hotdog" evidence="8">
    <location>
        <begin position="2"/>
        <end position="131"/>
    </location>
</feature>
<evidence type="ECO:0000259" key="8">
    <source>
        <dbReference type="Pfam" id="PF01643"/>
    </source>
</evidence>
<dbReference type="InterPro" id="IPR029069">
    <property type="entry name" value="HotDog_dom_sf"/>
</dbReference>
<keyword evidence="11" id="KW-1185">Reference proteome</keyword>
<comment type="similarity">
    <text evidence="1">Belongs to the acyl-ACP thioesterase family.</text>
</comment>
<dbReference type="Gene3D" id="3.10.129.10">
    <property type="entry name" value="Hotdog Thioesterase"/>
    <property type="match status" value="1"/>
</dbReference>
<keyword evidence="7" id="KW-0275">Fatty acid biosynthesis</keyword>
<keyword evidence="2" id="KW-0444">Lipid biosynthesis</keyword>
<dbReference type="CDD" id="cd00586">
    <property type="entry name" value="4HBT"/>
    <property type="match status" value="2"/>
</dbReference>
<dbReference type="InterPro" id="IPR002864">
    <property type="entry name" value="Acyl-ACP_thioesterase_NHD"/>
</dbReference>
<dbReference type="Proteomes" id="UP001181046">
    <property type="component" value="Unassembled WGS sequence"/>
</dbReference>
<dbReference type="RefSeq" id="WP_137619300.1">
    <property type="nucleotide sequence ID" value="NZ_BJDX01000009.1"/>
</dbReference>
<dbReference type="Pfam" id="PF01643">
    <property type="entry name" value="Acyl-ACP_TE"/>
    <property type="match status" value="1"/>
</dbReference>
<accession>A0ABU3FA91</accession>
<organism evidence="10 11">
    <name type="scientific">Enterococcus xiangfangensis</name>
    <dbReference type="NCBI Taxonomy" id="1296537"/>
    <lineage>
        <taxon>Bacteria</taxon>
        <taxon>Bacillati</taxon>
        <taxon>Bacillota</taxon>
        <taxon>Bacilli</taxon>
        <taxon>Lactobacillales</taxon>
        <taxon>Enterococcaceae</taxon>
        <taxon>Enterococcus</taxon>
    </lineage>
</organism>
<keyword evidence="5" id="KW-0809">Transit peptide</keyword>
<evidence type="ECO:0000256" key="3">
    <source>
        <dbReference type="ARBA" id="ARBA00022801"/>
    </source>
</evidence>
<name>A0ABU3FA91_9ENTE</name>
<feature type="domain" description="Acyl-ACP thioesterase-like C-terminal" evidence="9">
    <location>
        <begin position="146"/>
        <end position="245"/>
    </location>
</feature>
<evidence type="ECO:0000256" key="4">
    <source>
        <dbReference type="ARBA" id="ARBA00022832"/>
    </source>
</evidence>
<protein>
    <submittedName>
        <fullName evidence="10">Thioesterase</fullName>
    </submittedName>
</protein>
<dbReference type="InterPro" id="IPR045023">
    <property type="entry name" value="FATA/B"/>
</dbReference>
<evidence type="ECO:0000313" key="10">
    <source>
        <dbReference type="EMBL" id="MDT2759600.1"/>
    </source>
</evidence>
<evidence type="ECO:0000256" key="6">
    <source>
        <dbReference type="ARBA" id="ARBA00023098"/>
    </source>
</evidence>
<dbReference type="PANTHER" id="PTHR31727:SF6">
    <property type="entry name" value="OLEOYL-ACYL CARRIER PROTEIN THIOESTERASE 1, CHLOROPLASTIC"/>
    <property type="match status" value="1"/>
</dbReference>
<evidence type="ECO:0000256" key="5">
    <source>
        <dbReference type="ARBA" id="ARBA00022946"/>
    </source>
</evidence>
<keyword evidence="4" id="KW-0276">Fatty acid metabolism</keyword>
<sequence>MGKRYTINHEVAYYECDINQTMTFPALLSVAIKASTDQSDELERGTEQINALGITWVITQTEVTINRLPRVGERISIVTEPTEFNRYFCYRSYWVYDLEGNELVKIDMAFVLMDIENRKMSSVDAELMAPYESPKVKKIRRWPKIEKVEVDQKQLYHVRYYDLDSNHHVNNAMYFNWLIDVLGYDFMTQYEPKYVNIKFDKEVLYGNDIESFYEIVEEPEAKATTRHEIRLGDQLACEANISWQKRS</sequence>
<dbReference type="PANTHER" id="PTHR31727">
    <property type="entry name" value="OLEOYL-ACYL CARRIER PROTEIN THIOESTERASE 1, CHLOROPLASTIC"/>
    <property type="match status" value="1"/>
</dbReference>
<dbReference type="InterPro" id="IPR049427">
    <property type="entry name" value="Acyl-ACP_TE_C"/>
</dbReference>
<dbReference type="Pfam" id="PF20791">
    <property type="entry name" value="Acyl-ACP_TE_C"/>
    <property type="match status" value="1"/>
</dbReference>
<evidence type="ECO:0000313" key="11">
    <source>
        <dbReference type="Proteomes" id="UP001181046"/>
    </source>
</evidence>
<proteinExistence type="inferred from homology"/>
<evidence type="ECO:0000259" key="9">
    <source>
        <dbReference type="Pfam" id="PF20791"/>
    </source>
</evidence>
<keyword evidence="6" id="KW-0443">Lipid metabolism</keyword>
<dbReference type="EMBL" id="JARQAJ010000004">
    <property type="protein sequence ID" value="MDT2759600.1"/>
    <property type="molecule type" value="Genomic_DNA"/>
</dbReference>
<comment type="caution">
    <text evidence="10">The sequence shown here is derived from an EMBL/GenBank/DDBJ whole genome shotgun (WGS) entry which is preliminary data.</text>
</comment>
<evidence type="ECO:0000256" key="1">
    <source>
        <dbReference type="ARBA" id="ARBA00006500"/>
    </source>
</evidence>